<accession>A0A6J7XV17</accession>
<reference evidence="2" key="1">
    <citation type="submission" date="2020-05" db="EMBL/GenBank/DDBJ databases">
        <authorList>
            <person name="Chiriac C."/>
            <person name="Salcher M."/>
            <person name="Ghai R."/>
            <person name="Kavagutti S V."/>
        </authorList>
    </citation>
    <scope>NUCLEOTIDE SEQUENCE</scope>
</reference>
<dbReference type="Pfam" id="PF18676">
    <property type="entry name" value="MBG_2"/>
    <property type="match status" value="1"/>
</dbReference>
<dbReference type="InterPro" id="IPR013783">
    <property type="entry name" value="Ig-like_fold"/>
</dbReference>
<dbReference type="EMBL" id="CAFBSG010000032">
    <property type="protein sequence ID" value="CAB5241190.1"/>
    <property type="molecule type" value="Genomic_DNA"/>
</dbReference>
<sequence>MLHRSRGLSSTLSVSLLLSVITVTTAAITGVVTAENANANIQGFRPPTSFANDSFLVDPQVDIVTVILKGANGGKYTSGGTGCLLVMPLAVKAGDQFTSSLGSDGVDVNKTTGASTAGGAGPYPGGAGGFGSGGSSGYSGASGGGASTLSYNGKLLAVASGGGGGAYHGGTPAASSPGNGCASGMVPANGIIPGAPGTTNGVSFGNGAQSPTLAGAAAVGSATALCPSVKGTAGAVQPTGAGGAGGSTSCSIALGGGLTNYMKGGAGGGGGYTGGGSGFSSANTNTASPSAIIAGTGGGGLSVAPPFFTNTGLPAQTSPYGTIAPLMTGPAYRVDQLFNGVAYTPQAANGKAQFWGIDLSSCGASVRPGINVCNGPSTFSSVVNVPVANNTKYIESSFGPDMVSQQGAIWGVDSVVITSGTLPPGMTISPPTNNLGFMNITGTPTTLGTYTFTIEAIKHATNNYTQTTGTIDYTKIIAASHLTVTYKVTPAPINVTTPTTTWQYGSTPPQVSFTTDMTAGDFLTSPISCTSAVKPAATGYPYAFVTATSSTRVTPPFAGGTPPSYVNFCYGPASSGLGATMSTIYGTSAANLDGVPINIFRPLSSFTVTAAPITIKIADRVKKYGETLAADQTLWGVSSGKLFGTDAFQSTSYPTPFLVNGSAASVLPGTYPIPVPLNAAIEVKPNIMNSTTNISTSYARTMVAGQIKVNPADPITVTAKDETYDFGTSAPTITFTAAGWVNSETFATSGYTAPACSPLDVNGTAFTPSASTPVGTYIIRCTSAVADNYSSIKYVDGLLTVRSTNISISTGNSSAYYGIGLPEFNPVLATGVTLDTPPACALYTGTPYDGDHLVSETPTVGTYIIHCSGPATGLSNGVTTPVEYVDASFTVTKADITLSARDVSKQYGSQVLFTGDEFDTSGTVYGLDTVTAVALTSAGSATSAAVNGSPYNINISAATGTGLENYSIHYVVGKITVTPAPNIVVTASDYKYKEGDTPVLPLIFKYTGFVGSETFSTTGHTAPTCRAESSGTEVPLNASTPTGTYDIVCSGGIASNYAGITYETGTVRVTTEITVKVSGTSKYGVGNTFTAPTLPDGELPNGEITCSAMINASASNIETSTVVGSYITSCVGPESTTTGIALVYENGLWDVTKAPLQITASSGLSKQYGDLFTFDSSHYSIVGLMNDETETVMLSSQGAPLSALASTTAYDVRVISATVGDSSSGNTTSNYSISLVTGNLLVNKAAAIAVTVLPYAYRHGTAPTLPLPFTANTFVNGETFESPGNTSPVCYAIVNPSGETVTVDANLAYGQYTLKCAGGVADNYGQITYTDSTLSVAPETVTVTAQSGSNIYGVAPTTGKTIFPVVDTPPTPTCTPVNGPTILDETSDVGNYSSHCTGPATIDVYGIQVPIEYIDGYWQIFKTQLTLSLKNVEKQYGNAYAFTSDDYTLTGVVNSDVINTAPFSAGTVVNAHVATAPYLIDAILTGSKLGNYESTTVTALLSVTKAPLVVKPKPLTLKFGTPTPVFAYTVNTFKNSETETGTAQAQNYIAPLCTSTYSAISVIGLPVEIDCNGAEADDYDITFETSTVNVNNPTVRVINTSRNLVVASGKTAIVNLTATIESPIAGCLVTFTLTPATPIFGAPAAYEFSNYTDPTYASAYGTVLVGVYFVKTTLSGNCSGPSDDTAVLTVTPPTPGTSTEDEKLWRPQVKVSGTYLAPQTGETPIKVSLEVNIKRTRDKRAGTITTIYAGKLNWEATALWRINTNVSSTLVESITGGVRSGTPSWGTSVCPAGVYTASAKKRGLYCGALMGSGYLERGTRGLSGSVTWTRVQPINYTLTVFDGGYRTDCESNVCRESHQADYAGIKISQPNGQPWLPDELPVTLPLLLRSGEEEVLCSSGL</sequence>
<organism evidence="2">
    <name type="scientific">freshwater metagenome</name>
    <dbReference type="NCBI Taxonomy" id="449393"/>
    <lineage>
        <taxon>unclassified sequences</taxon>
        <taxon>metagenomes</taxon>
        <taxon>ecological metagenomes</taxon>
    </lineage>
</organism>
<feature type="domain" description="MBG" evidence="1">
    <location>
        <begin position="715"/>
        <end position="800"/>
    </location>
</feature>
<dbReference type="InterPro" id="IPR041286">
    <property type="entry name" value="MBG_2"/>
</dbReference>
<gene>
    <name evidence="2" type="ORF">UFOPK3554_01295</name>
</gene>
<name>A0A6J7XV17_9ZZZZ</name>
<evidence type="ECO:0000259" key="1">
    <source>
        <dbReference type="Pfam" id="PF18676"/>
    </source>
</evidence>
<protein>
    <submittedName>
        <fullName evidence="2">Unannotated protein</fullName>
    </submittedName>
</protein>
<evidence type="ECO:0000313" key="2">
    <source>
        <dbReference type="EMBL" id="CAB5241190.1"/>
    </source>
</evidence>
<dbReference type="Gene3D" id="2.60.40.10">
    <property type="entry name" value="Immunoglobulins"/>
    <property type="match status" value="1"/>
</dbReference>
<proteinExistence type="predicted"/>